<dbReference type="Gene3D" id="2.60.40.680">
    <property type="match status" value="1"/>
</dbReference>
<dbReference type="GO" id="GO:0030246">
    <property type="term" value="F:carbohydrate binding"/>
    <property type="evidence" value="ECO:0007669"/>
    <property type="project" value="InterPro"/>
</dbReference>
<dbReference type="Gene3D" id="2.60.120.200">
    <property type="match status" value="1"/>
</dbReference>
<dbReference type="Pfam" id="PF00415">
    <property type="entry name" value="RCC1"/>
    <property type="match status" value="2"/>
</dbReference>
<dbReference type="InterPro" id="IPR009091">
    <property type="entry name" value="RCC1/BLIP-II"/>
</dbReference>
<name>A0A1V1P611_9BACT</name>
<dbReference type="SMART" id="SM00736">
    <property type="entry name" value="CADG"/>
    <property type="match status" value="4"/>
</dbReference>
<dbReference type="SUPFAM" id="SSF49899">
    <property type="entry name" value="Concanavalin A-like lectins/glucanases"/>
    <property type="match status" value="1"/>
</dbReference>
<dbReference type="SMART" id="SM00560">
    <property type="entry name" value="LamGL"/>
    <property type="match status" value="1"/>
</dbReference>
<dbReference type="Pfam" id="PF00963">
    <property type="entry name" value="Cohesin"/>
    <property type="match status" value="1"/>
</dbReference>
<evidence type="ECO:0000313" key="7">
    <source>
        <dbReference type="Proteomes" id="UP000189670"/>
    </source>
</evidence>
<dbReference type="Pfam" id="PF17963">
    <property type="entry name" value="Big_9"/>
    <property type="match status" value="3"/>
</dbReference>
<dbReference type="InterPro" id="IPR058923">
    <property type="entry name" value="RCC1-like_dom"/>
</dbReference>
<sequence>MPALPFQGTPFNQQRNLIIETKNSYSIRVRTTDNSFDYYDKIFTITINDINDSFFCIDASTTQNQTQPISIPITMNNLTNIDIQAIELNISYDPAVLTATGISLTGTVLENENFIYDYSTHIPGIIYTGFMPNANPFTGTGLCLYVNFSVIGASGETSDITIPTAIVNNHAVSTSDGIFTVAPDSPPTFTGITPHTINEDAAFSTSLTITDFETNPCDLTLTITSSDESLVPANTIAYTCQSGNYYFSITPVADQYGLATITIIAEDSGGLTASTSFELTVVSVNDAPIITANTSLTMNEDSIGAFSLTVTDIETAGCSLGITWHSSDVSVMTDENISCTCAEDVFYFSLTPVENQSGNVTLSITVTDSGCLALESIEITVTNIPDNPVISNISDLTMTFNTVSSIDFSVTDADSVDLTVSIQTSNSSLAALESISLSGTGSAKTLTITPTTDETGSSIITITASDSDGLTSQSIFVLSVVPDRCEIIDIAAGQLHTLALLEGGTLKSWGYNNLGCLGDGTLLSSSTPVNVTNISDVTSIMAYDHNIALKSDGTVWTWGSNTNGQIGDGTTTSISIPYQISMNNIIAIGRGNNNSFAVKSDGTVMGWGLNDYYQLADGTTNDRYTAVAVSGLTNVVAVTGGYQQSLAITTDGQVKSWGRGIFGMLGLGNSTDITLPTLISSLSNVTAVCGSTYQSYALKDNGTVWSTGTNNTGQLGDGTTTDSNVFIQASITDVVSISILYYHVIALKNDGTAWVWGSNDYGQLGDGTTNNSSTPIQFGTFTNVIAVAAGKLHSVVLLSDGSIWASGYNNFGQLGDGTTTDSLTPVQVVGLTPNYIPIIKSISEQTINEDEIANTITFVASDVEDSDCAMTLTFISSNPTLVPDENISYSCDMNNYTITAIPVTDQNGVVTITVNITDTESGSASRSFDLTVTAIQDAPVIGVIDDQVIFENAIAAPIDFTIVDADGDDLTLSISSSNSVLLPVSSINYTSSSSSYYMTLTPAANQSGTAAITLIVTDSTGLSDTTSFMVNVNTAPELSNISNIGTAVSKISFTVMEAEGDSVSITITSSNQSLISDANIIIIGANQNTIQLTPTAGLAENLSIQLTQESNAHGLATITVQASAVGGTVTETFNVIVSPPGSGNALTFDGDDDFIAFGSIDGSHPLALAGSQFSMAFWIKPAITGDSFQRIIDKSTAGLAENGYLLCLNSGNSLKFYLNSMARFTTEPNVLTANRWHHVVVTGDSSQYNCYVNGVAVGLTTENAFELPPNETANLYMGTWYTETTREYKGQMDEVSIWNKALSETDIREIMCQRLIGTENGLLAYYRFDHVSGTVLTDLSGNNYNGTLTNMDNTDWVISAAALGDSSHYDYNGSVASDFSVTLSHSDGDAFTAVGDSGSYSCLHVYLVNESPSSYTAPAGFSGLYTDHYYGVFPIGISPTYSIAYNYSGNTSIASEDGLRLASRSNQAGAWTDSYADVYTTTTTITKTGISAFSGISETEFIPGGNMPPSFGSVSGQTINEDSALSSIPIVVTDSETATCSLGITFNTSQPALLSVADISYTCNANTIYVSLTPVANQSGTVDVVIIATDAAGLASSSAFVLTVTDINDAPVIGSISPQTTDEDMAIDSIAFTATDLETAACNLNITLISSDPTLISDTNLSYACDVDQYIITAIPETDQNGVATISVTITDAGGLAASTSFDLTVNAVNDVPTLSTVDPQNINEGTSIDITLTAADIEGDALALTVVSSDQSLILDGDMLISNDGSTYTITITPLVNKSGSTDITVSVSDGTDITNMTFSITVNEVYYMIAGHVSVYTDIAGSDLEGVTLALSGTHSYSMLTDASGYYTFTTVRPGDYTLTASKSDDISLDITDAIKILEAAARIISLTCLEQIAADAFIDGFFGAHDAALVAGYVAGIDSCVNDNCTFWQFVTENITSCETWPLIEFESVRRYTDLTGDVLEQDFIGIGCGNVSE</sequence>
<dbReference type="PROSITE" id="PS00626">
    <property type="entry name" value="RCC1_2"/>
    <property type="match status" value="2"/>
</dbReference>
<protein>
    <submittedName>
        <fullName evidence="6">Uncharacterized protein</fullName>
    </submittedName>
</protein>
<feature type="domain" description="Dystroglycan-type cadherin-like" evidence="5">
    <location>
        <begin position="187"/>
        <end position="288"/>
    </location>
</feature>
<dbReference type="InterPro" id="IPR008965">
    <property type="entry name" value="CBM2/CBM3_carb-bd_dom_sf"/>
</dbReference>
<dbReference type="Gene3D" id="2.60.40.1120">
    <property type="entry name" value="Carboxypeptidase-like, regulatory domain"/>
    <property type="match status" value="1"/>
</dbReference>
<gene>
    <name evidence="6" type="ORF">OMM_03393</name>
</gene>
<dbReference type="Gene3D" id="2.130.10.30">
    <property type="entry name" value="Regulator of chromosome condensation 1/beta-lactamase-inhibitor protein II"/>
    <property type="match status" value="3"/>
</dbReference>
<dbReference type="InterPro" id="IPR013783">
    <property type="entry name" value="Ig-like_fold"/>
</dbReference>
<dbReference type="InterPro" id="IPR006644">
    <property type="entry name" value="Cadg"/>
</dbReference>
<dbReference type="Proteomes" id="UP000189670">
    <property type="component" value="Unassembled WGS sequence"/>
</dbReference>
<dbReference type="SUPFAM" id="SSF49384">
    <property type="entry name" value="Carbohydrate-binding domain"/>
    <property type="match status" value="1"/>
</dbReference>
<dbReference type="InterPro" id="IPR002102">
    <property type="entry name" value="Cohesin_dom"/>
</dbReference>
<evidence type="ECO:0000259" key="4">
    <source>
        <dbReference type="SMART" id="SM00560"/>
    </source>
</evidence>
<comment type="caution">
    <text evidence="6">The sequence shown here is derived from an EMBL/GenBank/DDBJ whole genome shotgun (WGS) entry which is preliminary data.</text>
</comment>
<dbReference type="GO" id="GO:0000272">
    <property type="term" value="P:polysaccharide catabolic process"/>
    <property type="evidence" value="ECO:0007669"/>
    <property type="project" value="InterPro"/>
</dbReference>
<dbReference type="EMBL" id="ATBP01000462">
    <property type="protein sequence ID" value="ETR70228.1"/>
    <property type="molecule type" value="Genomic_DNA"/>
</dbReference>
<dbReference type="InterPro" id="IPR015919">
    <property type="entry name" value="Cadherin-like_sf"/>
</dbReference>
<evidence type="ECO:0000313" key="6">
    <source>
        <dbReference type="EMBL" id="ETR70228.1"/>
    </source>
</evidence>
<dbReference type="InterPro" id="IPR006558">
    <property type="entry name" value="LamG-like"/>
</dbReference>
<evidence type="ECO:0000256" key="3">
    <source>
        <dbReference type="ARBA" id="ARBA00023157"/>
    </source>
</evidence>
<accession>A0A1V1P611</accession>
<dbReference type="Pfam" id="PF13385">
    <property type="entry name" value="Laminin_G_3"/>
    <property type="match status" value="1"/>
</dbReference>
<dbReference type="SUPFAM" id="SSF50985">
    <property type="entry name" value="RCC1/BLIP-II"/>
    <property type="match status" value="2"/>
</dbReference>
<dbReference type="GO" id="GO:0016020">
    <property type="term" value="C:membrane"/>
    <property type="evidence" value="ECO:0007669"/>
    <property type="project" value="InterPro"/>
</dbReference>
<feature type="domain" description="LamG-like jellyroll fold" evidence="4">
    <location>
        <begin position="1171"/>
        <end position="1305"/>
    </location>
</feature>
<keyword evidence="1" id="KW-0732">Signal</keyword>
<evidence type="ECO:0000259" key="5">
    <source>
        <dbReference type="SMART" id="SM00736"/>
    </source>
</evidence>
<dbReference type="InterPro" id="IPR000408">
    <property type="entry name" value="Reg_chr_condens"/>
</dbReference>
<feature type="domain" description="Dystroglycan-type cadherin-like" evidence="5">
    <location>
        <begin position="388"/>
        <end position="487"/>
    </location>
</feature>
<dbReference type="PANTHER" id="PTHR22870">
    <property type="entry name" value="REGULATOR OF CHROMOSOME CONDENSATION"/>
    <property type="match status" value="1"/>
</dbReference>
<evidence type="ECO:0000256" key="2">
    <source>
        <dbReference type="ARBA" id="ARBA00022737"/>
    </source>
</evidence>
<feature type="domain" description="Dystroglycan-type cadherin-like" evidence="5">
    <location>
        <begin position="1509"/>
        <end position="1611"/>
    </location>
</feature>
<proteinExistence type="predicted"/>
<organism evidence="6 7">
    <name type="scientific">Candidatus Magnetoglobus multicellularis str. Araruama</name>
    <dbReference type="NCBI Taxonomy" id="890399"/>
    <lineage>
        <taxon>Bacteria</taxon>
        <taxon>Pseudomonadati</taxon>
        <taxon>Thermodesulfobacteriota</taxon>
        <taxon>Desulfobacteria</taxon>
        <taxon>Desulfobacterales</taxon>
        <taxon>Desulfobacteraceae</taxon>
        <taxon>Candidatus Magnetoglobus</taxon>
    </lineage>
</organism>
<dbReference type="Gene3D" id="2.60.40.10">
    <property type="entry name" value="Immunoglobulins"/>
    <property type="match status" value="6"/>
</dbReference>
<dbReference type="PANTHER" id="PTHR22870:SF408">
    <property type="entry name" value="OS09G0560450 PROTEIN"/>
    <property type="match status" value="1"/>
</dbReference>
<dbReference type="PRINTS" id="PR00633">
    <property type="entry name" value="RCCNDNSATION"/>
</dbReference>
<dbReference type="InterPro" id="IPR013784">
    <property type="entry name" value="Carb-bd-like_fold"/>
</dbReference>
<dbReference type="Pfam" id="PF25390">
    <property type="entry name" value="WD40_RLD"/>
    <property type="match status" value="1"/>
</dbReference>
<dbReference type="SUPFAM" id="SSF49313">
    <property type="entry name" value="Cadherin-like"/>
    <property type="match status" value="1"/>
</dbReference>
<reference evidence="7" key="1">
    <citation type="submission" date="2012-11" db="EMBL/GenBank/DDBJ databases">
        <authorList>
            <person name="Lucero-Rivera Y.E."/>
            <person name="Tovar-Ramirez D."/>
        </authorList>
    </citation>
    <scope>NUCLEOTIDE SEQUENCE [LARGE SCALE GENOMIC DNA]</scope>
    <source>
        <strain evidence="7">Araruama</strain>
    </source>
</reference>
<keyword evidence="2" id="KW-0677">Repeat</keyword>
<keyword evidence="3" id="KW-1015">Disulfide bond</keyword>
<dbReference type="GO" id="GO:0005509">
    <property type="term" value="F:calcium ion binding"/>
    <property type="evidence" value="ECO:0007669"/>
    <property type="project" value="InterPro"/>
</dbReference>
<dbReference type="InterPro" id="IPR051210">
    <property type="entry name" value="Ub_ligase/GEF_domain"/>
</dbReference>
<feature type="domain" description="Dystroglycan-type cadherin-like" evidence="5">
    <location>
        <begin position="837"/>
        <end position="939"/>
    </location>
</feature>
<dbReference type="SUPFAM" id="SSF49452">
    <property type="entry name" value="Starch-binding domain-like"/>
    <property type="match status" value="1"/>
</dbReference>
<evidence type="ECO:0000256" key="1">
    <source>
        <dbReference type="ARBA" id="ARBA00022729"/>
    </source>
</evidence>
<dbReference type="InterPro" id="IPR013320">
    <property type="entry name" value="ConA-like_dom_sf"/>
</dbReference>